<dbReference type="Pfam" id="PF13855">
    <property type="entry name" value="LRR_8"/>
    <property type="match status" value="2"/>
</dbReference>
<evidence type="ECO:0000313" key="4">
    <source>
        <dbReference type="EMBL" id="CAG9798438.1"/>
    </source>
</evidence>
<evidence type="ECO:0000256" key="3">
    <source>
        <dbReference type="ARBA" id="ARBA00022737"/>
    </source>
</evidence>
<dbReference type="PROSITE" id="PS51450">
    <property type="entry name" value="LRR"/>
    <property type="match status" value="1"/>
</dbReference>
<dbReference type="InterPro" id="IPR001611">
    <property type="entry name" value="Leu-rich_rpt"/>
</dbReference>
<dbReference type="SUPFAM" id="SSF52058">
    <property type="entry name" value="L domain-like"/>
    <property type="match status" value="1"/>
</dbReference>
<dbReference type="InterPro" id="IPR050541">
    <property type="entry name" value="LRR_TM_domain-containing"/>
</dbReference>
<keyword evidence="5" id="KW-1185">Reference proteome</keyword>
<dbReference type="PANTHER" id="PTHR24369:SF210">
    <property type="entry name" value="CHAOPTIN-RELATED"/>
    <property type="match status" value="1"/>
</dbReference>
<dbReference type="OrthoDB" id="6022531at2759"/>
<dbReference type="InterPro" id="IPR003591">
    <property type="entry name" value="Leu-rich_rpt_typical-subtyp"/>
</dbReference>
<dbReference type="GO" id="GO:0005886">
    <property type="term" value="C:plasma membrane"/>
    <property type="evidence" value="ECO:0007669"/>
    <property type="project" value="TreeGrafter"/>
</dbReference>
<keyword evidence="1" id="KW-0433">Leucine-rich repeat</keyword>
<sequence length="289" mass="33367">MNAYYCDLTIQNPNGLNNFTEIRGTHSPGRENEDVTSIIRTSSSISTNFPSIICNTFPNEQTLKALSIGIERIDEDSFKNCRNLDFLDLSGNRIFEIHEKSFSENKRLNSLLLMENMLTTLPETIFLNQFNLGILVISSNNFTDLPLKISATLKNLVRLDMGDCQLHQLRVEWFRNLLNLQILQLPSNQFEDFPHNVFNPIRELLELDLDFNQLKVIHSDWFGILPNFRILHLRANQINAVDERFIDNNYIVSLGMLNNLCLNDIITDFTSSKLEMRAALQTCFKNFSI</sequence>
<evidence type="ECO:0000256" key="1">
    <source>
        <dbReference type="ARBA" id="ARBA00022614"/>
    </source>
</evidence>
<keyword evidence="3" id="KW-0677">Repeat</keyword>
<dbReference type="EMBL" id="OU895877">
    <property type="protein sequence ID" value="CAG9798438.1"/>
    <property type="molecule type" value="Genomic_DNA"/>
</dbReference>
<protein>
    <submittedName>
        <fullName evidence="4">Uncharacterized protein</fullName>
    </submittedName>
</protein>
<proteinExistence type="predicted"/>
<dbReference type="Gene3D" id="3.80.10.10">
    <property type="entry name" value="Ribonuclease Inhibitor"/>
    <property type="match status" value="2"/>
</dbReference>
<dbReference type="PANTHER" id="PTHR24369">
    <property type="entry name" value="ANTIGEN BSP, PUTATIVE-RELATED"/>
    <property type="match status" value="1"/>
</dbReference>
<evidence type="ECO:0000256" key="2">
    <source>
        <dbReference type="ARBA" id="ARBA00022729"/>
    </source>
</evidence>
<gene>
    <name evidence="4" type="ORF">CHIRRI_LOCUS1420</name>
</gene>
<accession>A0A9N9WNW6</accession>
<dbReference type="AlphaFoldDB" id="A0A9N9WNW6"/>
<reference evidence="4" key="2">
    <citation type="submission" date="2022-10" db="EMBL/GenBank/DDBJ databases">
        <authorList>
            <consortium name="ENA_rothamsted_submissions"/>
            <consortium name="culmorum"/>
            <person name="King R."/>
        </authorList>
    </citation>
    <scope>NUCLEOTIDE SEQUENCE</scope>
</reference>
<name>A0A9N9WNW6_9DIPT</name>
<dbReference type="SMART" id="SM00369">
    <property type="entry name" value="LRR_TYP"/>
    <property type="match status" value="6"/>
</dbReference>
<evidence type="ECO:0000313" key="5">
    <source>
        <dbReference type="Proteomes" id="UP001153620"/>
    </source>
</evidence>
<reference evidence="4" key="1">
    <citation type="submission" date="2022-01" db="EMBL/GenBank/DDBJ databases">
        <authorList>
            <person name="King R."/>
        </authorList>
    </citation>
    <scope>NUCLEOTIDE SEQUENCE</scope>
</reference>
<keyword evidence="2" id="KW-0732">Signal</keyword>
<dbReference type="InterPro" id="IPR032675">
    <property type="entry name" value="LRR_dom_sf"/>
</dbReference>
<dbReference type="Proteomes" id="UP001153620">
    <property type="component" value="Chromosome 1"/>
</dbReference>
<organism evidence="4 5">
    <name type="scientific">Chironomus riparius</name>
    <dbReference type="NCBI Taxonomy" id="315576"/>
    <lineage>
        <taxon>Eukaryota</taxon>
        <taxon>Metazoa</taxon>
        <taxon>Ecdysozoa</taxon>
        <taxon>Arthropoda</taxon>
        <taxon>Hexapoda</taxon>
        <taxon>Insecta</taxon>
        <taxon>Pterygota</taxon>
        <taxon>Neoptera</taxon>
        <taxon>Endopterygota</taxon>
        <taxon>Diptera</taxon>
        <taxon>Nematocera</taxon>
        <taxon>Chironomoidea</taxon>
        <taxon>Chironomidae</taxon>
        <taxon>Chironominae</taxon>
        <taxon>Chironomus</taxon>
    </lineage>
</organism>